<protein>
    <submittedName>
        <fullName evidence="2">Uncharacterized protein</fullName>
    </submittedName>
</protein>
<keyword evidence="3" id="KW-1185">Reference proteome</keyword>
<reference evidence="2 3" key="1">
    <citation type="submission" date="2018-04" db="EMBL/GenBank/DDBJ databases">
        <title>WGS assembly of Panicum hallii var. hallii HAL2.</title>
        <authorList>
            <person name="Lovell J."/>
            <person name="Jenkins J."/>
            <person name="Lowry D."/>
            <person name="Mamidi S."/>
            <person name="Sreedasyam A."/>
            <person name="Weng X."/>
            <person name="Barry K."/>
            <person name="Bonette J."/>
            <person name="Campitelli B."/>
            <person name="Daum C."/>
            <person name="Gordon S."/>
            <person name="Gould B."/>
            <person name="Lipzen A."/>
            <person name="MacQueen A."/>
            <person name="Palacio-Mejia J."/>
            <person name="Plott C."/>
            <person name="Shakirov E."/>
            <person name="Shu S."/>
            <person name="Yoshinaga Y."/>
            <person name="Zane M."/>
            <person name="Rokhsar D."/>
            <person name="Grimwood J."/>
            <person name="Schmutz J."/>
            <person name="Juenger T."/>
        </authorList>
    </citation>
    <scope>NUCLEOTIDE SEQUENCE [LARGE SCALE GENOMIC DNA]</scope>
    <source>
        <strain evidence="3">cv. HAL2</strain>
    </source>
</reference>
<dbReference type="EMBL" id="CM009752">
    <property type="protein sequence ID" value="PUZ61190.1"/>
    <property type="molecule type" value="Genomic_DNA"/>
</dbReference>
<dbReference type="Gramene" id="PUZ61190">
    <property type="protein sequence ID" value="PUZ61190"/>
    <property type="gene ID" value="GQ55_4G255000"/>
</dbReference>
<dbReference type="AlphaFoldDB" id="A0A2T7E028"/>
<organism evidence="2 3">
    <name type="scientific">Panicum hallii var. hallii</name>
    <dbReference type="NCBI Taxonomy" id="1504633"/>
    <lineage>
        <taxon>Eukaryota</taxon>
        <taxon>Viridiplantae</taxon>
        <taxon>Streptophyta</taxon>
        <taxon>Embryophyta</taxon>
        <taxon>Tracheophyta</taxon>
        <taxon>Spermatophyta</taxon>
        <taxon>Magnoliopsida</taxon>
        <taxon>Liliopsida</taxon>
        <taxon>Poales</taxon>
        <taxon>Poaceae</taxon>
        <taxon>PACMAD clade</taxon>
        <taxon>Panicoideae</taxon>
        <taxon>Panicodae</taxon>
        <taxon>Paniceae</taxon>
        <taxon>Panicinae</taxon>
        <taxon>Panicum</taxon>
        <taxon>Panicum sect. Panicum</taxon>
    </lineage>
</organism>
<proteinExistence type="predicted"/>
<accession>A0A2T7E028</accession>
<evidence type="ECO:0000313" key="2">
    <source>
        <dbReference type="EMBL" id="PUZ61190.1"/>
    </source>
</evidence>
<name>A0A2T7E028_9POAL</name>
<dbReference type="Proteomes" id="UP000244336">
    <property type="component" value="Chromosome 4"/>
</dbReference>
<evidence type="ECO:0000313" key="3">
    <source>
        <dbReference type="Proteomes" id="UP000244336"/>
    </source>
</evidence>
<sequence length="60" mass="6651">MRAWAGEDIIYDGWKNWPCAAPSYITPSSGSTVKARTHGELPRHRDARSHCSTMGNHPSV</sequence>
<evidence type="ECO:0000256" key="1">
    <source>
        <dbReference type="SAM" id="MobiDB-lite"/>
    </source>
</evidence>
<gene>
    <name evidence="2" type="ORF">GQ55_4G255000</name>
</gene>
<feature type="compositionally biased region" description="Polar residues" evidence="1">
    <location>
        <begin position="50"/>
        <end position="60"/>
    </location>
</feature>
<feature type="region of interest" description="Disordered" evidence="1">
    <location>
        <begin position="28"/>
        <end position="60"/>
    </location>
</feature>